<dbReference type="SUPFAM" id="SSF46934">
    <property type="entry name" value="UBA-like"/>
    <property type="match status" value="1"/>
</dbReference>
<dbReference type="OrthoDB" id="286637at2759"/>
<proteinExistence type="predicted"/>
<name>A0A8H8DKK5_9FUNG</name>
<sequence length="100" mass="10838">MKSTQQQKINKFRAVSQASEKVAIKTLKQHNWNVSLDWPHSWKLGPEPGDLELAVDDFFGGGASSVSSPANSSSASAINAIFDKYKGMGINQQLHTGCSM</sequence>
<organism evidence="2 3">
    <name type="scientific">Olpidium bornovanus</name>
    <dbReference type="NCBI Taxonomy" id="278681"/>
    <lineage>
        <taxon>Eukaryota</taxon>
        <taxon>Fungi</taxon>
        <taxon>Fungi incertae sedis</taxon>
        <taxon>Olpidiomycota</taxon>
        <taxon>Olpidiomycotina</taxon>
        <taxon>Olpidiomycetes</taxon>
        <taxon>Olpidiales</taxon>
        <taxon>Olpidiaceae</taxon>
        <taxon>Olpidium</taxon>
    </lineage>
</organism>
<dbReference type="Pfam" id="PF22566">
    <property type="entry name" value="UBA_8"/>
    <property type="match status" value="1"/>
</dbReference>
<dbReference type="EMBL" id="JAEFCI010003162">
    <property type="protein sequence ID" value="KAG5461765.1"/>
    <property type="molecule type" value="Genomic_DNA"/>
</dbReference>
<dbReference type="InterPro" id="IPR054109">
    <property type="entry name" value="UBA_8"/>
</dbReference>
<evidence type="ECO:0000259" key="1">
    <source>
        <dbReference type="Pfam" id="PF22566"/>
    </source>
</evidence>
<keyword evidence="3" id="KW-1185">Reference proteome</keyword>
<feature type="non-terminal residue" evidence="2">
    <location>
        <position position="100"/>
    </location>
</feature>
<gene>
    <name evidence="2" type="ORF">BJ554DRAFT_5986</name>
</gene>
<dbReference type="Gene3D" id="1.10.8.10">
    <property type="entry name" value="DNA helicase RuvA subunit, C-terminal domain"/>
    <property type="match status" value="1"/>
</dbReference>
<reference evidence="2 3" key="1">
    <citation type="journal article" name="Sci. Rep.">
        <title>Genome-scale phylogenetic analyses confirm Olpidium as the closest living zoosporic fungus to the non-flagellated, terrestrial fungi.</title>
        <authorList>
            <person name="Chang Y."/>
            <person name="Rochon D."/>
            <person name="Sekimoto S."/>
            <person name="Wang Y."/>
            <person name="Chovatia M."/>
            <person name="Sandor L."/>
            <person name="Salamov A."/>
            <person name="Grigoriev I.V."/>
            <person name="Stajich J.E."/>
            <person name="Spatafora J.W."/>
        </authorList>
    </citation>
    <scope>NUCLEOTIDE SEQUENCE [LARGE SCALE GENOMIC DNA]</scope>
    <source>
        <strain evidence="2">S191</strain>
    </source>
</reference>
<evidence type="ECO:0000313" key="3">
    <source>
        <dbReference type="Proteomes" id="UP000673691"/>
    </source>
</evidence>
<feature type="domain" description="UBA-like" evidence="1">
    <location>
        <begin position="4"/>
        <end position="33"/>
    </location>
</feature>
<evidence type="ECO:0000313" key="2">
    <source>
        <dbReference type="EMBL" id="KAG5461765.1"/>
    </source>
</evidence>
<dbReference type="InterPro" id="IPR009060">
    <property type="entry name" value="UBA-like_sf"/>
</dbReference>
<comment type="caution">
    <text evidence="2">The sequence shown here is derived from an EMBL/GenBank/DDBJ whole genome shotgun (WGS) entry which is preliminary data.</text>
</comment>
<accession>A0A8H8DKK5</accession>
<dbReference type="Proteomes" id="UP000673691">
    <property type="component" value="Unassembled WGS sequence"/>
</dbReference>
<dbReference type="AlphaFoldDB" id="A0A8H8DKK5"/>
<protein>
    <recommendedName>
        <fullName evidence="1">UBA-like domain-containing protein</fullName>
    </recommendedName>
</protein>